<protein>
    <recommendedName>
        <fullName evidence="6">Methylamine utilisation protein MauE domain-containing protein</fullName>
    </recommendedName>
</protein>
<comment type="subcellular location">
    <subcellularLocation>
        <location evidence="1">Membrane</location>
        <topology evidence="1">Multi-pass membrane protein</topology>
    </subcellularLocation>
</comment>
<evidence type="ECO:0000313" key="7">
    <source>
        <dbReference type="EMBL" id="OAD40795.1"/>
    </source>
</evidence>
<keyword evidence="3 5" id="KW-1133">Transmembrane helix</keyword>
<organism evidence="7 8">
    <name type="scientific">Polaribacter atrinae</name>
    <dbReference type="NCBI Taxonomy" id="1333662"/>
    <lineage>
        <taxon>Bacteria</taxon>
        <taxon>Pseudomonadati</taxon>
        <taxon>Bacteroidota</taxon>
        <taxon>Flavobacteriia</taxon>
        <taxon>Flavobacteriales</taxon>
        <taxon>Flavobacteriaceae</taxon>
    </lineage>
</organism>
<dbReference type="AlphaFoldDB" id="A0A176SZV0"/>
<sequence>MKHFWNLLRILFALFMINAGVQHFMKPEFFSVFVPAFLPFKSFIIYASGIVEILLGALLIIPKYKNLAATGILILMILFLPIHIWDVFSDTPAIGSHKAAYIRLPLQFVLIALAYKFQKKNK</sequence>
<evidence type="ECO:0000256" key="4">
    <source>
        <dbReference type="ARBA" id="ARBA00023136"/>
    </source>
</evidence>
<feature type="transmembrane region" description="Helical" evidence="5">
    <location>
        <begin position="68"/>
        <end position="88"/>
    </location>
</feature>
<dbReference type="STRING" id="1333662.LPB303_16220"/>
<evidence type="ECO:0000256" key="2">
    <source>
        <dbReference type="ARBA" id="ARBA00022692"/>
    </source>
</evidence>
<proteinExistence type="predicted"/>
<name>A0A176SZV0_9FLAO</name>
<evidence type="ECO:0000259" key="6">
    <source>
        <dbReference type="Pfam" id="PF07291"/>
    </source>
</evidence>
<dbReference type="Proteomes" id="UP000076923">
    <property type="component" value="Unassembled WGS sequence"/>
</dbReference>
<keyword evidence="2 5" id="KW-0812">Transmembrane</keyword>
<evidence type="ECO:0000256" key="1">
    <source>
        <dbReference type="ARBA" id="ARBA00004141"/>
    </source>
</evidence>
<dbReference type="PANTHER" id="PTHR36974">
    <property type="entry name" value="MEMBRANE PROTEIN-RELATED"/>
    <property type="match status" value="1"/>
</dbReference>
<dbReference type="EMBL" id="LVWE01000085">
    <property type="protein sequence ID" value="OAD40795.1"/>
    <property type="molecule type" value="Genomic_DNA"/>
</dbReference>
<dbReference type="RefSeq" id="WP_068452626.1">
    <property type="nucleotide sequence ID" value="NZ_CANKUV010000003.1"/>
</dbReference>
<evidence type="ECO:0000256" key="5">
    <source>
        <dbReference type="SAM" id="Phobius"/>
    </source>
</evidence>
<feature type="transmembrane region" description="Helical" evidence="5">
    <location>
        <begin position="100"/>
        <end position="117"/>
    </location>
</feature>
<dbReference type="GO" id="GO:0016020">
    <property type="term" value="C:membrane"/>
    <property type="evidence" value="ECO:0007669"/>
    <property type="project" value="UniProtKB-SubCell"/>
</dbReference>
<dbReference type="InterPro" id="IPR009908">
    <property type="entry name" value="Methylamine_util_MauE"/>
</dbReference>
<gene>
    <name evidence="7" type="ORF">LPB303_16220</name>
</gene>
<comment type="caution">
    <text evidence="7">The sequence shown here is derived from an EMBL/GenBank/DDBJ whole genome shotgun (WGS) entry which is preliminary data.</text>
</comment>
<keyword evidence="4 5" id="KW-0472">Membrane</keyword>
<reference evidence="7 8" key="1">
    <citation type="submission" date="2016-02" db="EMBL/GenBank/DDBJ databases">
        <title>Draft genome sequence of Polaribacter atrinae KACC17473.</title>
        <authorList>
            <person name="Shin S.-K."/>
            <person name="Yi H."/>
        </authorList>
    </citation>
    <scope>NUCLEOTIDE SEQUENCE [LARGE SCALE GENOMIC DNA]</scope>
    <source>
        <strain evidence="7 8">KACC 17473</strain>
    </source>
</reference>
<feature type="transmembrane region" description="Helical" evidence="5">
    <location>
        <begin position="43"/>
        <end position="61"/>
    </location>
</feature>
<keyword evidence="8" id="KW-1185">Reference proteome</keyword>
<dbReference type="PANTHER" id="PTHR36974:SF1">
    <property type="entry name" value="DOXX FAMILY MEMBRANE PROTEIN"/>
    <property type="match status" value="1"/>
</dbReference>
<accession>A0A176SZV0</accession>
<dbReference type="GO" id="GO:0030416">
    <property type="term" value="P:methylamine metabolic process"/>
    <property type="evidence" value="ECO:0007669"/>
    <property type="project" value="InterPro"/>
</dbReference>
<feature type="domain" description="Methylamine utilisation protein MauE" evidence="6">
    <location>
        <begin position="1"/>
        <end position="80"/>
    </location>
</feature>
<evidence type="ECO:0000313" key="8">
    <source>
        <dbReference type="Proteomes" id="UP000076923"/>
    </source>
</evidence>
<dbReference type="OrthoDB" id="327939at2"/>
<evidence type="ECO:0000256" key="3">
    <source>
        <dbReference type="ARBA" id="ARBA00022989"/>
    </source>
</evidence>
<dbReference type="Pfam" id="PF07291">
    <property type="entry name" value="MauE"/>
    <property type="match status" value="1"/>
</dbReference>